<dbReference type="AlphaFoldDB" id="A0A0F9LG82"/>
<dbReference type="EMBL" id="LAZR01011141">
    <property type="protein sequence ID" value="KKM63205.1"/>
    <property type="molecule type" value="Genomic_DNA"/>
</dbReference>
<sequence length="117" mass="13271">MELTEYDKAILWNLFNADSLRQAPWSQKRYVIYSDSNYRGEIKESTALSLVAKGVIQPSGLSIKEWKVQIALGTVENVELILTELGALAATAHTEWSDEFRKEQIADRLRIDSIEKG</sequence>
<comment type="caution">
    <text evidence="1">The sequence shown here is derived from an EMBL/GenBank/DDBJ whole genome shotgun (WGS) entry which is preliminary data.</text>
</comment>
<reference evidence="1" key="1">
    <citation type="journal article" date="2015" name="Nature">
        <title>Complex archaea that bridge the gap between prokaryotes and eukaryotes.</title>
        <authorList>
            <person name="Spang A."/>
            <person name="Saw J.H."/>
            <person name="Jorgensen S.L."/>
            <person name="Zaremba-Niedzwiedzka K."/>
            <person name="Martijn J."/>
            <person name="Lind A.E."/>
            <person name="van Eijk R."/>
            <person name="Schleper C."/>
            <person name="Guy L."/>
            <person name="Ettema T.J."/>
        </authorList>
    </citation>
    <scope>NUCLEOTIDE SEQUENCE</scope>
</reference>
<name>A0A0F9LG82_9ZZZZ</name>
<accession>A0A0F9LG82</accession>
<gene>
    <name evidence="1" type="ORF">LCGC14_1513780</name>
</gene>
<evidence type="ECO:0000313" key="1">
    <source>
        <dbReference type="EMBL" id="KKM63205.1"/>
    </source>
</evidence>
<protein>
    <submittedName>
        <fullName evidence="1">Uncharacterized protein</fullName>
    </submittedName>
</protein>
<organism evidence="1">
    <name type="scientific">marine sediment metagenome</name>
    <dbReference type="NCBI Taxonomy" id="412755"/>
    <lineage>
        <taxon>unclassified sequences</taxon>
        <taxon>metagenomes</taxon>
        <taxon>ecological metagenomes</taxon>
    </lineage>
</organism>
<proteinExistence type="predicted"/>